<comment type="cofactor">
    <cofactor evidence="1 6">
        <name>FAD</name>
        <dbReference type="ChEBI" id="CHEBI:57692"/>
    </cofactor>
</comment>
<dbReference type="PIRSF" id="PIRSF000189">
    <property type="entry name" value="D-aa_oxidase"/>
    <property type="match status" value="1"/>
</dbReference>
<keyword evidence="4 6" id="KW-0274">FAD</keyword>
<dbReference type="GO" id="GO:0005737">
    <property type="term" value="C:cytoplasm"/>
    <property type="evidence" value="ECO:0007669"/>
    <property type="project" value="TreeGrafter"/>
</dbReference>
<evidence type="ECO:0000256" key="3">
    <source>
        <dbReference type="ARBA" id="ARBA00022630"/>
    </source>
</evidence>
<proteinExistence type="inferred from homology"/>
<feature type="binding site" evidence="6">
    <location>
        <position position="305"/>
    </location>
    <ligand>
        <name>D-dopa</name>
        <dbReference type="ChEBI" id="CHEBI:149689"/>
    </ligand>
</feature>
<dbReference type="Gene3D" id="3.40.50.720">
    <property type="entry name" value="NAD(P)-binding Rossmann-like Domain"/>
    <property type="match status" value="1"/>
</dbReference>
<dbReference type="InterPro" id="IPR006076">
    <property type="entry name" value="FAD-dep_OxRdtase"/>
</dbReference>
<evidence type="ECO:0000256" key="2">
    <source>
        <dbReference type="ARBA" id="ARBA00006730"/>
    </source>
</evidence>
<dbReference type="SUPFAM" id="SSF51971">
    <property type="entry name" value="Nucleotide-binding domain"/>
    <property type="match status" value="1"/>
</dbReference>
<protein>
    <recommendedName>
        <fullName evidence="7">FAD dependent oxidoreductase domain-containing protein</fullName>
    </recommendedName>
</protein>
<dbReference type="eggNOG" id="KOG3923">
    <property type="taxonomic scope" value="Eukaryota"/>
</dbReference>
<dbReference type="GO" id="GO:0019478">
    <property type="term" value="P:D-amino acid catabolic process"/>
    <property type="evidence" value="ECO:0007669"/>
    <property type="project" value="TreeGrafter"/>
</dbReference>
<evidence type="ECO:0000313" key="8">
    <source>
        <dbReference type="EMBL" id="AOW05716.1"/>
    </source>
</evidence>
<name>A0A1D8NJA4_YARLL</name>
<evidence type="ECO:0000259" key="7">
    <source>
        <dbReference type="Pfam" id="PF01266"/>
    </source>
</evidence>
<dbReference type="VEuPathDB" id="FungiDB:YALI0_E20735g"/>
<dbReference type="RefSeq" id="XP_504200.2">
    <property type="nucleotide sequence ID" value="XM_504200.2"/>
</dbReference>
<feature type="binding site" evidence="6">
    <location>
        <position position="178"/>
    </location>
    <ligand>
        <name>FAD</name>
        <dbReference type="ChEBI" id="CHEBI:57692"/>
    </ligand>
</feature>
<comment type="similarity">
    <text evidence="2">Belongs to the DAMOX/DASOX family.</text>
</comment>
<dbReference type="OrthoDB" id="2015447at2759"/>
<evidence type="ECO:0000256" key="4">
    <source>
        <dbReference type="ARBA" id="ARBA00022827"/>
    </source>
</evidence>
<dbReference type="GO" id="GO:0003884">
    <property type="term" value="F:D-amino-acid oxidase activity"/>
    <property type="evidence" value="ECO:0007669"/>
    <property type="project" value="InterPro"/>
</dbReference>
<evidence type="ECO:0000313" key="9">
    <source>
        <dbReference type="Proteomes" id="UP000182444"/>
    </source>
</evidence>
<dbReference type="VEuPathDB" id="FungiDB:YALI1_E24618g"/>
<feature type="domain" description="FAD dependent oxidoreductase" evidence="7">
    <location>
        <begin position="2"/>
        <end position="347"/>
    </location>
</feature>
<keyword evidence="5" id="KW-0560">Oxidoreductase</keyword>
<dbReference type="SUPFAM" id="SSF54373">
    <property type="entry name" value="FAD-linked reductases, C-terminal domain"/>
    <property type="match status" value="1"/>
</dbReference>
<accession>A0A1D8NJA4</accession>
<organism evidence="8 9">
    <name type="scientific">Yarrowia lipolytica</name>
    <name type="common">Candida lipolytica</name>
    <dbReference type="NCBI Taxonomy" id="4952"/>
    <lineage>
        <taxon>Eukaryota</taxon>
        <taxon>Fungi</taxon>
        <taxon>Dikarya</taxon>
        <taxon>Ascomycota</taxon>
        <taxon>Saccharomycotina</taxon>
        <taxon>Dipodascomycetes</taxon>
        <taxon>Dipodascales</taxon>
        <taxon>Dipodascales incertae sedis</taxon>
        <taxon>Yarrowia</taxon>
    </lineage>
</organism>
<dbReference type="Pfam" id="PF01266">
    <property type="entry name" value="DAO"/>
    <property type="match status" value="1"/>
</dbReference>
<dbReference type="GO" id="GO:0071949">
    <property type="term" value="F:FAD binding"/>
    <property type="evidence" value="ECO:0007669"/>
    <property type="project" value="InterPro"/>
</dbReference>
<dbReference type="GeneID" id="2911832"/>
<dbReference type="InterPro" id="IPR023209">
    <property type="entry name" value="DAO"/>
</dbReference>
<gene>
    <name evidence="8" type="ORF">YALI1_E24618g</name>
</gene>
<dbReference type="PANTHER" id="PTHR11530">
    <property type="entry name" value="D-AMINO ACID OXIDASE"/>
    <property type="match status" value="1"/>
</dbReference>
<dbReference type="Proteomes" id="UP000182444">
    <property type="component" value="Chromosome 1E"/>
</dbReference>
<feature type="binding site" evidence="6">
    <location>
        <position position="332"/>
    </location>
    <ligand>
        <name>D-dopa</name>
        <dbReference type="ChEBI" id="CHEBI:149689"/>
    </ligand>
</feature>
<dbReference type="Gene3D" id="3.30.9.10">
    <property type="entry name" value="D-Amino Acid Oxidase, subunit A, domain 2"/>
    <property type="match status" value="1"/>
</dbReference>
<evidence type="ECO:0000256" key="6">
    <source>
        <dbReference type="PIRSR" id="PIRSR000189-1"/>
    </source>
</evidence>
<dbReference type="AlphaFoldDB" id="A0A1D8NJA4"/>
<evidence type="ECO:0000256" key="1">
    <source>
        <dbReference type="ARBA" id="ARBA00001974"/>
    </source>
</evidence>
<dbReference type="KEGG" id="yli:2911832"/>
<reference evidence="8 9" key="1">
    <citation type="journal article" date="2016" name="PLoS ONE">
        <title>Sequence Assembly of Yarrowia lipolytica Strain W29/CLIB89 Shows Transposable Element Diversity.</title>
        <authorList>
            <person name="Magnan C."/>
            <person name="Yu J."/>
            <person name="Chang I."/>
            <person name="Jahn E."/>
            <person name="Kanomata Y."/>
            <person name="Wu J."/>
            <person name="Zeller M."/>
            <person name="Oakes M."/>
            <person name="Baldi P."/>
            <person name="Sandmeyer S."/>
        </authorList>
    </citation>
    <scope>NUCLEOTIDE SEQUENCE [LARGE SCALE GENOMIC DNA]</scope>
    <source>
        <strain evidence="9">CLIB89(W29)</strain>
    </source>
</reference>
<evidence type="ECO:0000256" key="5">
    <source>
        <dbReference type="ARBA" id="ARBA00023002"/>
    </source>
</evidence>
<dbReference type="PANTHER" id="PTHR11530:SF26">
    <property type="entry name" value="FAD DEPENDENT OXIDOREDUCTASE SUPERFAMILY (AFU_ORTHOLOGUE AFUA_5G13940)"/>
    <property type="match status" value="1"/>
</dbReference>
<keyword evidence="3" id="KW-0285">Flavoprotein</keyword>
<sequence>MITILGAGVIGLSTALVLAENGHKVKIVAADLPDVAGSDGAPASYASAWAGAHFRPFPAKNEGEKRLATYTFATQKFMNKLAATRPESSVQIIEGVDWLDEPDQFYQKYKGQGIPEFHVYERNKTAQHDDVDPFATVPECVNWIATYKAWSVNAPMYIQWLYRELLFVYGVEFERRRVSSLKELFVPGVSVVVNCSGNGLQYDGSHDPHCFPIRGQTLLVRAPSAHKYNNSTITHQGKDGNWTFIIPRGLNGGWILGGTKQVKESDPKPREADTQAVIARGKLIFPELLSSNGEFDVKRENVGLRPAREGGSRVETERVSEGAVVHGYGCGGSGYEMSYGMALDIARLVEGVLRRDCKL</sequence>
<dbReference type="EMBL" id="CP017557">
    <property type="protein sequence ID" value="AOW05716.1"/>
    <property type="molecule type" value="Genomic_DNA"/>
</dbReference>